<dbReference type="EMBL" id="AMYB01000006">
    <property type="protein sequence ID" value="OAD00816.1"/>
    <property type="molecule type" value="Genomic_DNA"/>
</dbReference>
<dbReference type="InterPro" id="IPR011545">
    <property type="entry name" value="DEAD/DEAH_box_helicase_dom"/>
</dbReference>
<feature type="domain" description="DEAD-box RNA helicase Q" evidence="9">
    <location>
        <begin position="50"/>
        <end position="78"/>
    </location>
</feature>
<comment type="caution">
    <text evidence="10">The sequence shown here is derived from an EMBL/GenBank/DDBJ whole genome shotgun (WGS) entry which is preliminary data.</text>
</comment>
<feature type="short sequence motif" description="Q motif" evidence="6">
    <location>
        <begin position="50"/>
        <end position="78"/>
    </location>
</feature>
<name>A0A168J6P1_MUCCL</name>
<sequence>MESFNSIDDLLDDHQDEEYLQTVAAQQEALSVAARQEADDKPDSVDSFSVAFNDFLLKPELIRAVIGCGFERPSEVQQACIPVATHGVDVLCQAKSGMGKTAVYVLSTLQQIEPADGLVSVLVLCHTRELAIQIKNVFDRFSRCLPNIKTQAFFGGTPIDRDIEILRDRMTCPHIVVGTVGRTLYLVRKQHLKLRELKHLVIDECDHMFIHPDSRRDIQEIYFAAPKEKQVMMFSATLPVDLRDECKKLMHNPLEIYADDQVLTLDGLQQFYVEVSEQEKIRVLFELMDNISFNQICIFVKTVDRAQYLDRLMVLCNFPSICERVARYQAFKNFEKRIMVATDLFGRGIDIERVNVVVNFDMAETPAQYLHRAGRAGRFGTKGACISFLADRMDTQLMEKVKTRFQVDAQLLKQDTDINSYLA</sequence>
<evidence type="ECO:0000256" key="6">
    <source>
        <dbReference type="PROSITE-ProRule" id="PRU00552"/>
    </source>
</evidence>
<dbReference type="GO" id="GO:0003676">
    <property type="term" value="F:nucleic acid binding"/>
    <property type="evidence" value="ECO:0007669"/>
    <property type="project" value="InterPro"/>
</dbReference>
<dbReference type="SMART" id="SM00487">
    <property type="entry name" value="DEXDc"/>
    <property type="match status" value="1"/>
</dbReference>
<dbReference type="GO" id="GO:0005524">
    <property type="term" value="F:ATP binding"/>
    <property type="evidence" value="ECO:0007669"/>
    <property type="project" value="UniProtKB-KW"/>
</dbReference>
<evidence type="ECO:0000259" key="9">
    <source>
        <dbReference type="PROSITE" id="PS51195"/>
    </source>
</evidence>
<evidence type="ECO:0000313" key="10">
    <source>
        <dbReference type="EMBL" id="OAD00816.1"/>
    </source>
</evidence>
<dbReference type="GO" id="GO:0016787">
    <property type="term" value="F:hydrolase activity"/>
    <property type="evidence" value="ECO:0007669"/>
    <property type="project" value="UniProtKB-KW"/>
</dbReference>
<dbReference type="PROSITE" id="PS51195">
    <property type="entry name" value="Q_MOTIF"/>
    <property type="match status" value="1"/>
</dbReference>
<evidence type="ECO:0000256" key="3">
    <source>
        <dbReference type="ARBA" id="ARBA00022801"/>
    </source>
</evidence>
<dbReference type="GO" id="GO:0003724">
    <property type="term" value="F:RNA helicase activity"/>
    <property type="evidence" value="ECO:0007669"/>
    <property type="project" value="UniProtKB-EC"/>
</dbReference>
<dbReference type="AlphaFoldDB" id="A0A168J6P1"/>
<dbReference type="Pfam" id="PF00270">
    <property type="entry name" value="DEAD"/>
    <property type="match status" value="1"/>
</dbReference>
<dbReference type="EC" id="3.6.4.13" evidence="1"/>
<evidence type="ECO:0000259" key="7">
    <source>
        <dbReference type="PROSITE" id="PS51192"/>
    </source>
</evidence>
<dbReference type="InterPro" id="IPR014001">
    <property type="entry name" value="Helicase_ATP-bd"/>
</dbReference>
<evidence type="ECO:0000256" key="5">
    <source>
        <dbReference type="ARBA" id="ARBA00022840"/>
    </source>
</evidence>
<evidence type="ECO:0000256" key="1">
    <source>
        <dbReference type="ARBA" id="ARBA00012552"/>
    </source>
</evidence>
<protein>
    <recommendedName>
        <fullName evidence="1">RNA helicase</fullName>
        <ecNumber evidence="1">3.6.4.13</ecNumber>
    </recommendedName>
</protein>
<dbReference type="InterPro" id="IPR001650">
    <property type="entry name" value="Helicase_C-like"/>
</dbReference>
<dbReference type="STRING" id="747725.A0A168J6P1"/>
<dbReference type="Pfam" id="PF00271">
    <property type="entry name" value="Helicase_C"/>
    <property type="match status" value="1"/>
</dbReference>
<accession>A0A168J6P1</accession>
<dbReference type="SMART" id="SM00490">
    <property type="entry name" value="HELICc"/>
    <property type="match status" value="1"/>
</dbReference>
<keyword evidence="11" id="KW-1185">Reference proteome</keyword>
<organism evidence="10 11">
    <name type="scientific">Mucor lusitanicus CBS 277.49</name>
    <dbReference type="NCBI Taxonomy" id="747725"/>
    <lineage>
        <taxon>Eukaryota</taxon>
        <taxon>Fungi</taxon>
        <taxon>Fungi incertae sedis</taxon>
        <taxon>Mucoromycota</taxon>
        <taxon>Mucoromycotina</taxon>
        <taxon>Mucoromycetes</taxon>
        <taxon>Mucorales</taxon>
        <taxon>Mucorineae</taxon>
        <taxon>Mucoraceae</taxon>
        <taxon>Mucor</taxon>
    </lineage>
</organism>
<dbReference type="PROSITE" id="PS51194">
    <property type="entry name" value="HELICASE_CTER"/>
    <property type="match status" value="1"/>
</dbReference>
<evidence type="ECO:0000259" key="8">
    <source>
        <dbReference type="PROSITE" id="PS51194"/>
    </source>
</evidence>
<dbReference type="PROSITE" id="PS51192">
    <property type="entry name" value="HELICASE_ATP_BIND_1"/>
    <property type="match status" value="1"/>
</dbReference>
<dbReference type="PANTHER" id="PTHR47958">
    <property type="entry name" value="ATP-DEPENDENT RNA HELICASE DBP3"/>
    <property type="match status" value="1"/>
</dbReference>
<evidence type="ECO:0000313" key="11">
    <source>
        <dbReference type="Proteomes" id="UP000077051"/>
    </source>
</evidence>
<dbReference type="InterPro" id="IPR014014">
    <property type="entry name" value="RNA_helicase_DEAD_Q_motif"/>
</dbReference>
<reference evidence="10 11" key="1">
    <citation type="submission" date="2015-06" db="EMBL/GenBank/DDBJ databases">
        <title>Expansion of signal transduction pathways in fungi by whole-genome duplication.</title>
        <authorList>
            <consortium name="DOE Joint Genome Institute"/>
            <person name="Corrochano L.M."/>
            <person name="Kuo A."/>
            <person name="Marcet-Houben M."/>
            <person name="Polaino S."/>
            <person name="Salamov A."/>
            <person name="Villalobos J.M."/>
            <person name="Alvarez M.I."/>
            <person name="Avalos J."/>
            <person name="Benito E.P."/>
            <person name="Benoit I."/>
            <person name="Burger G."/>
            <person name="Camino L.P."/>
            <person name="Canovas D."/>
            <person name="Cerda-Olmedo E."/>
            <person name="Cheng J.-F."/>
            <person name="Dominguez A."/>
            <person name="Elias M."/>
            <person name="Eslava A.P."/>
            <person name="Glaser F."/>
            <person name="Grimwood J."/>
            <person name="Gutierrez G."/>
            <person name="Heitman J."/>
            <person name="Henrissat B."/>
            <person name="Iturriaga E.A."/>
            <person name="Lang B.F."/>
            <person name="Lavin J.L."/>
            <person name="Lee S."/>
            <person name="Li W."/>
            <person name="Lindquist E."/>
            <person name="Lopez-Garcia S."/>
            <person name="Luque E.M."/>
            <person name="Marcos A.T."/>
            <person name="Martin J."/>
            <person name="Mccluskey K."/>
            <person name="Medina H.R."/>
            <person name="Miralles-Duran A."/>
            <person name="Miyazaki A."/>
            <person name="Munoz-Torres E."/>
            <person name="Oguiza J.A."/>
            <person name="Ohm R."/>
            <person name="Olmedo M."/>
            <person name="Orejas M."/>
            <person name="Ortiz-Castellanos L."/>
            <person name="Pisabarro A.G."/>
            <person name="Rodriguez-Romero J."/>
            <person name="Ruiz-Herrera J."/>
            <person name="Ruiz-Vazquez R."/>
            <person name="Sanz C."/>
            <person name="Schackwitz W."/>
            <person name="Schmutz J."/>
            <person name="Shahriari M."/>
            <person name="Shelest E."/>
            <person name="Silva-Franco F."/>
            <person name="Soanes D."/>
            <person name="Syed K."/>
            <person name="Tagua V.G."/>
            <person name="Talbot N.J."/>
            <person name="Thon M."/>
            <person name="De Vries R.P."/>
            <person name="Wiebenga A."/>
            <person name="Yadav J.S."/>
            <person name="Braun E.L."/>
            <person name="Baker S."/>
            <person name="Garre V."/>
            <person name="Horwitz B."/>
            <person name="Torres-Martinez S."/>
            <person name="Idnurm A."/>
            <person name="Herrera-Estrella A."/>
            <person name="Gabaldon T."/>
            <person name="Grigoriev I.V."/>
        </authorList>
    </citation>
    <scope>NUCLEOTIDE SEQUENCE [LARGE SCALE GENOMIC DNA]</scope>
    <source>
        <strain evidence="10 11">CBS 277.49</strain>
    </source>
</reference>
<keyword evidence="3" id="KW-0378">Hydrolase</keyword>
<feature type="domain" description="Helicase C-terminal" evidence="8">
    <location>
        <begin position="267"/>
        <end position="420"/>
    </location>
</feature>
<proteinExistence type="predicted"/>
<gene>
    <name evidence="10" type="ORF">MUCCIDRAFT_153487</name>
</gene>
<keyword evidence="4" id="KW-0347">Helicase</keyword>
<feature type="domain" description="Helicase ATP-binding" evidence="7">
    <location>
        <begin position="81"/>
        <end position="256"/>
    </location>
</feature>
<dbReference type="SUPFAM" id="SSF52540">
    <property type="entry name" value="P-loop containing nucleoside triphosphate hydrolases"/>
    <property type="match status" value="1"/>
</dbReference>
<evidence type="ECO:0000256" key="2">
    <source>
        <dbReference type="ARBA" id="ARBA00022741"/>
    </source>
</evidence>
<evidence type="ECO:0000256" key="4">
    <source>
        <dbReference type="ARBA" id="ARBA00022806"/>
    </source>
</evidence>
<dbReference type="VEuPathDB" id="FungiDB:MUCCIDRAFT_153487"/>
<dbReference type="OrthoDB" id="10265785at2759"/>
<dbReference type="InterPro" id="IPR027417">
    <property type="entry name" value="P-loop_NTPase"/>
</dbReference>
<dbReference type="Gene3D" id="3.40.50.300">
    <property type="entry name" value="P-loop containing nucleotide triphosphate hydrolases"/>
    <property type="match status" value="2"/>
</dbReference>
<keyword evidence="2" id="KW-0547">Nucleotide-binding</keyword>
<keyword evidence="5" id="KW-0067">ATP-binding</keyword>
<dbReference type="Proteomes" id="UP000077051">
    <property type="component" value="Unassembled WGS sequence"/>
</dbReference>
<dbReference type="CDD" id="cd18787">
    <property type="entry name" value="SF2_C_DEAD"/>
    <property type="match status" value="1"/>
</dbReference>